<keyword evidence="2" id="KW-0175">Coiled coil</keyword>
<protein>
    <recommendedName>
        <fullName evidence="3">Nephrocystin 3-like N-terminal domain-containing protein</fullName>
    </recommendedName>
</protein>
<evidence type="ECO:0000256" key="2">
    <source>
        <dbReference type="SAM" id="Coils"/>
    </source>
</evidence>
<evidence type="ECO:0000313" key="5">
    <source>
        <dbReference type="Proteomes" id="UP000037904"/>
    </source>
</evidence>
<sequence>MTEALGIASGVIAVVDLSAKVLSLCFQYSREVKNAEADIERLCKEVAAFQTTTEDAKSLVEGPRGKELKVSRRLVSAIEDGHSTLGKLAQELQPSTGRKAMSRFGIRALRWPLESKDLEGDIQHLARCRGNILFALNVDQIPILQNVDHRTALNQLQIADGASFDSRAEEHNPTCLPNTRVELLKDIDRWIDDPNSRTMYWLNGMAGTGKSTISRTAAQARHDRGDLGASFFFKRGEIDRVFVARAPLFSNGG</sequence>
<evidence type="ECO:0000313" key="4">
    <source>
        <dbReference type="EMBL" id="KPA36747.1"/>
    </source>
</evidence>
<dbReference type="EMBL" id="JXCE01000555">
    <property type="protein sequence ID" value="KPA36747.1"/>
    <property type="molecule type" value="Genomic_DNA"/>
</dbReference>
<keyword evidence="1" id="KW-0677">Repeat</keyword>
<dbReference type="Proteomes" id="UP000037904">
    <property type="component" value="Unassembled WGS sequence"/>
</dbReference>
<evidence type="ECO:0000256" key="1">
    <source>
        <dbReference type="ARBA" id="ARBA00022737"/>
    </source>
</evidence>
<reference evidence="4 5" key="1">
    <citation type="submission" date="2015-04" db="EMBL/GenBank/DDBJ databases">
        <title>The draft genome sequence of Fusarium langsethiae, a T-2/HT-2 mycotoxin producer.</title>
        <authorList>
            <person name="Lysoe E."/>
            <person name="Divon H.H."/>
            <person name="Terzi V."/>
            <person name="Orru L."/>
            <person name="Lamontanara A."/>
            <person name="Kolseth A.-K."/>
            <person name="Frandsen R.J."/>
            <person name="Nielsen K."/>
            <person name="Thrane U."/>
        </authorList>
    </citation>
    <scope>NUCLEOTIDE SEQUENCE [LARGE SCALE GENOMIC DNA]</scope>
    <source>
        <strain evidence="4 5">Fl201059</strain>
    </source>
</reference>
<feature type="domain" description="Nephrocystin 3-like N-terminal" evidence="3">
    <location>
        <begin position="186"/>
        <end position="239"/>
    </location>
</feature>
<dbReference type="Pfam" id="PF24883">
    <property type="entry name" value="NPHP3_N"/>
    <property type="match status" value="1"/>
</dbReference>
<dbReference type="AlphaFoldDB" id="A0A0N0V516"/>
<dbReference type="InterPro" id="IPR056884">
    <property type="entry name" value="NPHP3-like_N"/>
</dbReference>
<proteinExistence type="predicted"/>
<organism evidence="4 5">
    <name type="scientific">Fusarium langsethiae</name>
    <dbReference type="NCBI Taxonomy" id="179993"/>
    <lineage>
        <taxon>Eukaryota</taxon>
        <taxon>Fungi</taxon>
        <taxon>Dikarya</taxon>
        <taxon>Ascomycota</taxon>
        <taxon>Pezizomycotina</taxon>
        <taxon>Sordariomycetes</taxon>
        <taxon>Hypocreomycetidae</taxon>
        <taxon>Hypocreales</taxon>
        <taxon>Nectriaceae</taxon>
        <taxon>Fusarium</taxon>
    </lineage>
</organism>
<keyword evidence="5" id="KW-1185">Reference proteome</keyword>
<accession>A0A0N0V516</accession>
<gene>
    <name evidence="4" type="ORF">FLAG1_10462</name>
</gene>
<feature type="coiled-coil region" evidence="2">
    <location>
        <begin position="25"/>
        <end position="52"/>
    </location>
</feature>
<comment type="caution">
    <text evidence="4">The sequence shown here is derived from an EMBL/GenBank/DDBJ whole genome shotgun (WGS) entry which is preliminary data.</text>
</comment>
<evidence type="ECO:0000259" key="3">
    <source>
        <dbReference type="Pfam" id="PF24883"/>
    </source>
</evidence>
<name>A0A0N0V516_FUSLA</name>